<name>A0A163IZQ0_ABSGL</name>
<keyword evidence="2" id="KW-1185">Reference proteome</keyword>
<dbReference type="InterPro" id="IPR045325">
    <property type="entry name" value="TMEM70/TMEM186/TMEM223"/>
</dbReference>
<evidence type="ECO:0000313" key="1">
    <source>
        <dbReference type="EMBL" id="SAL98700.1"/>
    </source>
</evidence>
<proteinExistence type="predicted"/>
<reference evidence="1" key="1">
    <citation type="submission" date="2016-04" db="EMBL/GenBank/DDBJ databases">
        <authorList>
            <person name="Evans L.H."/>
            <person name="Alamgir A."/>
            <person name="Owens N."/>
            <person name="Weber N.D."/>
            <person name="Virtaneva K."/>
            <person name="Barbian K."/>
            <person name="Babar A."/>
            <person name="Rosenke K."/>
        </authorList>
    </citation>
    <scope>NUCLEOTIDE SEQUENCE [LARGE SCALE GENOMIC DNA]</scope>
    <source>
        <strain evidence="1">CBS 101.48</strain>
    </source>
</reference>
<dbReference type="Pfam" id="PF06979">
    <property type="entry name" value="TMEM70"/>
    <property type="match status" value="1"/>
</dbReference>
<dbReference type="OMA" id="RIFTSWM"/>
<dbReference type="AlphaFoldDB" id="A0A163IZQ0"/>
<dbReference type="GO" id="GO:0033615">
    <property type="term" value="P:mitochondrial proton-transporting ATP synthase complex assembly"/>
    <property type="evidence" value="ECO:0007669"/>
    <property type="project" value="TreeGrafter"/>
</dbReference>
<evidence type="ECO:0000313" key="2">
    <source>
        <dbReference type="Proteomes" id="UP000078561"/>
    </source>
</evidence>
<dbReference type="Proteomes" id="UP000078561">
    <property type="component" value="Unassembled WGS sequence"/>
</dbReference>
<gene>
    <name evidence="1" type="primary">ABSGL_04256.1 scaffold 5264</name>
</gene>
<dbReference type="EMBL" id="LT552303">
    <property type="protein sequence ID" value="SAL98700.1"/>
    <property type="molecule type" value="Genomic_DNA"/>
</dbReference>
<protein>
    <submittedName>
        <fullName evidence="1">Uncharacterized protein</fullName>
    </submittedName>
</protein>
<dbReference type="GO" id="GO:0031966">
    <property type="term" value="C:mitochondrial membrane"/>
    <property type="evidence" value="ECO:0007669"/>
    <property type="project" value="TreeGrafter"/>
</dbReference>
<dbReference type="InterPro" id="IPR009724">
    <property type="entry name" value="TMEM70"/>
</dbReference>
<dbReference type="OrthoDB" id="5386199at2759"/>
<sequence>MATLSLHRSAFSALRTSPHITIATARKSMATTMAYRRFQSTKADQDPAVTTIYTGPLSGVAKKLKLFSVTSLGLGCSISPFVYIIDVPVPFIAKTALVGAAIATSAASTGLIQWVMSPYVTKITTTDAANPKELTIHTLSFLAKDHSTKVPVGALAPSSRIFTSLMVSDVDQSKGWVNGQPSKPKALFYVHPELCEEEGTAIKKVVDQTGIGQGF</sequence>
<dbReference type="PANTHER" id="PTHR13281">
    <property type="entry name" value="TRANSMEMBRANE PROTEIN 70, MITOCHONDRIAL"/>
    <property type="match status" value="1"/>
</dbReference>
<dbReference type="PANTHER" id="PTHR13281:SF0">
    <property type="entry name" value="TRANSMEMBRANE PROTEIN 70, MITOCHONDRIAL"/>
    <property type="match status" value="1"/>
</dbReference>
<accession>A0A163IZQ0</accession>
<organism evidence="1">
    <name type="scientific">Absidia glauca</name>
    <name type="common">Pin mould</name>
    <dbReference type="NCBI Taxonomy" id="4829"/>
    <lineage>
        <taxon>Eukaryota</taxon>
        <taxon>Fungi</taxon>
        <taxon>Fungi incertae sedis</taxon>
        <taxon>Mucoromycota</taxon>
        <taxon>Mucoromycotina</taxon>
        <taxon>Mucoromycetes</taxon>
        <taxon>Mucorales</taxon>
        <taxon>Cunninghamellaceae</taxon>
        <taxon>Absidia</taxon>
    </lineage>
</organism>
<dbReference type="InParanoid" id="A0A163IZQ0"/>